<evidence type="ECO:0000313" key="7">
    <source>
        <dbReference type="EMBL" id="MBC8335119.1"/>
    </source>
</evidence>
<dbReference type="AlphaFoldDB" id="A0A8J6NK12"/>
<keyword evidence="5 6" id="KW-0472">Membrane</keyword>
<feature type="transmembrane region" description="Helical" evidence="6">
    <location>
        <begin position="111"/>
        <end position="130"/>
    </location>
</feature>
<keyword evidence="3 6" id="KW-0812">Transmembrane</keyword>
<evidence type="ECO:0000256" key="3">
    <source>
        <dbReference type="ARBA" id="ARBA00022692"/>
    </source>
</evidence>
<name>A0A8J6NK12_9CHLR</name>
<dbReference type="CDD" id="cd13962">
    <property type="entry name" value="PT_UbiA_UBIAD1"/>
    <property type="match status" value="1"/>
</dbReference>
<dbReference type="GO" id="GO:0004659">
    <property type="term" value="F:prenyltransferase activity"/>
    <property type="evidence" value="ECO:0007669"/>
    <property type="project" value="InterPro"/>
</dbReference>
<dbReference type="PANTHER" id="PTHR13929:SF0">
    <property type="entry name" value="UBIA PRENYLTRANSFERASE DOMAIN-CONTAINING PROTEIN 1"/>
    <property type="match status" value="1"/>
</dbReference>
<proteinExistence type="predicted"/>
<feature type="transmembrane region" description="Helical" evidence="6">
    <location>
        <begin position="212"/>
        <end position="232"/>
    </location>
</feature>
<evidence type="ECO:0000313" key="8">
    <source>
        <dbReference type="Proteomes" id="UP000614469"/>
    </source>
</evidence>
<accession>A0A8J6NK12</accession>
<keyword evidence="4 6" id="KW-1133">Transmembrane helix</keyword>
<comment type="caution">
    <text evidence="7">The sequence shown here is derived from an EMBL/GenBank/DDBJ whole genome shotgun (WGS) entry which is preliminary data.</text>
</comment>
<sequence length="292" mass="32637">MTRIKNLLSFSQPLLLALASVSYFLGIGIARYLGLAENLLIFGLGFGWVILLLLAMNLLAVYFRPYNEPLIEKETIVERNWLRAAAFQIVVVSLGAVALLTVFLFQNGLAPTAIFFATLILLASFAYALPPLRFITNGFGELTLAILLAALIPAFGFTLQTGEIHRLLGAVAFPLTALTLAFFLILNFPSFAEDTKYERRTLLMRIGWERAVPLHHFLILSAYLLFAAMPLIGFPWAVIWPVFLVMPFALFQIYWMQQVALGASPNWKFLIALASTVLGLTAYILTITFWIR</sequence>
<evidence type="ECO:0000256" key="1">
    <source>
        <dbReference type="ARBA" id="ARBA00004141"/>
    </source>
</evidence>
<dbReference type="GO" id="GO:0042371">
    <property type="term" value="P:vitamin K biosynthetic process"/>
    <property type="evidence" value="ECO:0007669"/>
    <property type="project" value="TreeGrafter"/>
</dbReference>
<evidence type="ECO:0000256" key="4">
    <source>
        <dbReference type="ARBA" id="ARBA00022989"/>
    </source>
</evidence>
<dbReference type="GO" id="GO:0009234">
    <property type="term" value="P:menaquinone biosynthetic process"/>
    <property type="evidence" value="ECO:0007669"/>
    <property type="project" value="TreeGrafter"/>
</dbReference>
<feature type="transmembrane region" description="Helical" evidence="6">
    <location>
        <begin position="238"/>
        <end position="257"/>
    </location>
</feature>
<keyword evidence="2" id="KW-0808">Transferase</keyword>
<dbReference type="EMBL" id="JACNJN010000092">
    <property type="protein sequence ID" value="MBC8335119.1"/>
    <property type="molecule type" value="Genomic_DNA"/>
</dbReference>
<dbReference type="Proteomes" id="UP000614469">
    <property type="component" value="Unassembled WGS sequence"/>
</dbReference>
<feature type="transmembrane region" description="Helical" evidence="6">
    <location>
        <begin position="12"/>
        <end position="33"/>
    </location>
</feature>
<reference evidence="7 8" key="1">
    <citation type="submission" date="2020-08" db="EMBL/GenBank/DDBJ databases">
        <title>Bridging the membrane lipid divide: bacteria of the FCB group superphylum have the potential to synthesize archaeal ether lipids.</title>
        <authorList>
            <person name="Villanueva L."/>
            <person name="Von Meijenfeldt F.A.B."/>
            <person name="Westbye A.B."/>
            <person name="Yadav S."/>
            <person name="Hopmans E.C."/>
            <person name="Dutilh B.E."/>
            <person name="Sinninghe Damste J.S."/>
        </authorList>
    </citation>
    <scope>NUCLEOTIDE SEQUENCE [LARGE SCALE GENOMIC DNA]</scope>
    <source>
        <strain evidence="7">NIOZ-UU36</strain>
    </source>
</reference>
<feature type="transmembrane region" description="Helical" evidence="6">
    <location>
        <begin position="84"/>
        <end position="105"/>
    </location>
</feature>
<evidence type="ECO:0000256" key="6">
    <source>
        <dbReference type="SAM" id="Phobius"/>
    </source>
</evidence>
<dbReference type="PANTHER" id="PTHR13929">
    <property type="entry name" value="1,4-DIHYDROXY-2-NAPHTHOATE OCTAPRENYLTRANSFERASE"/>
    <property type="match status" value="1"/>
</dbReference>
<comment type="subcellular location">
    <subcellularLocation>
        <location evidence="1">Membrane</location>
        <topology evidence="1">Multi-pass membrane protein</topology>
    </subcellularLocation>
</comment>
<feature type="transmembrane region" description="Helical" evidence="6">
    <location>
        <begin position="142"/>
        <end position="161"/>
    </location>
</feature>
<protein>
    <submittedName>
        <fullName evidence="7">Prenyltransferase</fullName>
    </submittedName>
</protein>
<feature type="transmembrane region" description="Helical" evidence="6">
    <location>
        <begin position="269"/>
        <end position="291"/>
    </location>
</feature>
<evidence type="ECO:0000256" key="5">
    <source>
        <dbReference type="ARBA" id="ARBA00023136"/>
    </source>
</evidence>
<gene>
    <name evidence="7" type="ORF">H8E29_07645</name>
</gene>
<organism evidence="7 8">
    <name type="scientific">Candidatus Desulfolinea nitratireducens</name>
    <dbReference type="NCBI Taxonomy" id="2841698"/>
    <lineage>
        <taxon>Bacteria</taxon>
        <taxon>Bacillati</taxon>
        <taxon>Chloroflexota</taxon>
        <taxon>Anaerolineae</taxon>
        <taxon>Anaerolineales</taxon>
        <taxon>Anaerolineales incertae sedis</taxon>
        <taxon>Candidatus Desulfolinea</taxon>
    </lineage>
</organism>
<dbReference type="GO" id="GO:0016020">
    <property type="term" value="C:membrane"/>
    <property type="evidence" value="ECO:0007669"/>
    <property type="project" value="UniProtKB-SubCell"/>
</dbReference>
<dbReference type="InterPro" id="IPR000537">
    <property type="entry name" value="UbiA_prenyltransferase"/>
</dbReference>
<evidence type="ECO:0000256" key="2">
    <source>
        <dbReference type="ARBA" id="ARBA00022679"/>
    </source>
</evidence>
<dbReference type="Pfam" id="PF01040">
    <property type="entry name" value="UbiA"/>
    <property type="match status" value="1"/>
</dbReference>
<feature type="transmembrane region" description="Helical" evidence="6">
    <location>
        <begin position="167"/>
        <end position="191"/>
    </location>
</feature>
<dbReference type="InterPro" id="IPR026046">
    <property type="entry name" value="UBIAD1"/>
</dbReference>
<feature type="transmembrane region" description="Helical" evidence="6">
    <location>
        <begin position="39"/>
        <end position="63"/>
    </location>
</feature>